<dbReference type="EMBL" id="BMIU01000024">
    <property type="protein sequence ID" value="GGF46095.1"/>
    <property type="molecule type" value="Genomic_DNA"/>
</dbReference>
<evidence type="ECO:0000256" key="7">
    <source>
        <dbReference type="PROSITE-ProRule" id="PRU01360"/>
    </source>
</evidence>
<dbReference type="Gene3D" id="2.170.130.10">
    <property type="entry name" value="TonB-dependent receptor, plug domain"/>
    <property type="match status" value="1"/>
</dbReference>
<dbReference type="Pfam" id="PF07715">
    <property type="entry name" value="Plug"/>
    <property type="match status" value="1"/>
</dbReference>
<keyword evidence="2 7" id="KW-0813">Transport</keyword>
<keyword evidence="4 7" id="KW-0812">Transmembrane</keyword>
<keyword evidence="11" id="KW-1185">Reference proteome</keyword>
<feature type="signal peptide" evidence="8">
    <location>
        <begin position="1"/>
        <end position="29"/>
    </location>
</feature>
<comment type="similarity">
    <text evidence="7">Belongs to the TonB-dependent receptor family.</text>
</comment>
<evidence type="ECO:0000313" key="11">
    <source>
        <dbReference type="Proteomes" id="UP000647339"/>
    </source>
</evidence>
<evidence type="ECO:0000256" key="5">
    <source>
        <dbReference type="ARBA" id="ARBA00023136"/>
    </source>
</evidence>
<dbReference type="InterPro" id="IPR023996">
    <property type="entry name" value="TonB-dep_OMP_SusC/RagA"/>
</dbReference>
<keyword evidence="3 7" id="KW-1134">Transmembrane beta strand</keyword>
<comment type="subcellular location">
    <subcellularLocation>
        <location evidence="1 7">Cell outer membrane</location>
        <topology evidence="1 7">Multi-pass membrane protein</topology>
    </subcellularLocation>
</comment>
<evidence type="ECO:0000313" key="10">
    <source>
        <dbReference type="EMBL" id="GGF46095.1"/>
    </source>
</evidence>
<evidence type="ECO:0000256" key="4">
    <source>
        <dbReference type="ARBA" id="ARBA00022692"/>
    </source>
</evidence>
<dbReference type="SUPFAM" id="SSF56935">
    <property type="entry name" value="Porins"/>
    <property type="match status" value="1"/>
</dbReference>
<dbReference type="InterPro" id="IPR039426">
    <property type="entry name" value="TonB-dep_rcpt-like"/>
</dbReference>
<keyword evidence="5 7" id="KW-0472">Membrane</keyword>
<keyword evidence="6 7" id="KW-0998">Cell outer membrane</keyword>
<evidence type="ECO:0000256" key="1">
    <source>
        <dbReference type="ARBA" id="ARBA00004571"/>
    </source>
</evidence>
<feature type="chain" id="PRO_5047128091" evidence="8">
    <location>
        <begin position="30"/>
        <end position="1035"/>
    </location>
</feature>
<dbReference type="InterPro" id="IPR036942">
    <property type="entry name" value="Beta-barrel_TonB_sf"/>
</dbReference>
<dbReference type="InterPro" id="IPR012910">
    <property type="entry name" value="Plug_dom"/>
</dbReference>
<gene>
    <name evidence="10" type="ORF">GCM10011339_38230</name>
</gene>
<dbReference type="InterPro" id="IPR008969">
    <property type="entry name" value="CarboxyPept-like_regulatory"/>
</dbReference>
<sequence>MKMEGTMIKQHKIALLLVLMLVIAFGANAQQVLKGKVSSPYGNEPISDAYISLENKENTAQTDGQGTFSIELDKLEGNLIVWSPGFQEQVIPLLGRDYIEVVLLPQRTDYYEVPAKHDELGSMKGEVLPAERFKPSAMYVEDVLQGAFPGLNVINKSGMPGEGATVNLRGIRSLTGKNAPLIVINGMPYLPDMNNSAIIKGYSPSIFNVISVDDIDNIKLVKGSAASRYGSMGGNGVLLIETSSPEDMETVIEFSGQYGMAYNNKRLPVLGVDDFKSYIGDVGLTRYEDMGDMLDLFPFLRDDPDYYYNFLYNNNTDWQELIDKSSFVTSNHLRVKGGDAIAKYDLSVGASNQGGTYDNTNFTRYTTRLNAQIELSQRFQLVTSMGLTYGNSKLHEQILNDATNPLMAALYKAPILSPFKKDEYNNQLPAYDAVRQFGVSNPLAVVNDTKMESDNFDAFLNTGLNFEVNDHTKMQAVFGYYSGYKRQSAFIPGRSDQTITPQEEGVALNTARAGTGKVSNLFYKVSADIVEELGGNPLEAGIGYQGIMTRHEFDGGFGRNTSSDFYKTLSYVDAEGRYFSGYYNSWNWMSLYGYAKYSMGDQWIASLNISTDGASSTGADASRFGVYPGLEMTWQAKNSPWLKNSRAVNQLDLHVGYGLTGNSQFPTGLSRQFYTSQAYRQLAGIVNGNVANTSLGRERNQNFDAGIDAGFFDRRLVASLSVYQTISSDVIFPQGISSVYGIDQMYINGAKLENKGIEAALQLRLIDSRDLSWSIGGTINKNQNKIASMEGGEESIIREMDGGKWAVSSAAGENPYNFYGFVSNGVISTQQEADALGLVDFKGDQFNAGDIHFEDLNQDGIIDDQDRTIIGDASPDFFGSFFTQVRYKKLSLSAQFTFSSGNQIYNGVRREMESLSDFRNQSLAVDKRWQTDGQQTDIPKANYGDPMGNSRFSDRWIEDGSFLRLTNVTLSYQLGKWSFFEGGEVYLAGENLLTFTDYLGLDPVVSYAYQPAWQGVDYGAMPLPSTVKFGFNLQF</sequence>
<proteinExistence type="inferred from homology"/>
<protein>
    <submittedName>
        <fullName evidence="10">SusC/RagA family TonB-linked outer membrane protein</fullName>
    </submittedName>
</protein>
<dbReference type="PROSITE" id="PS52016">
    <property type="entry name" value="TONB_DEPENDENT_REC_3"/>
    <property type="match status" value="1"/>
</dbReference>
<dbReference type="Proteomes" id="UP000647339">
    <property type="component" value="Unassembled WGS sequence"/>
</dbReference>
<comment type="caution">
    <text evidence="10">The sequence shown here is derived from an EMBL/GenBank/DDBJ whole genome shotgun (WGS) entry which is preliminary data.</text>
</comment>
<evidence type="ECO:0000259" key="9">
    <source>
        <dbReference type="Pfam" id="PF07715"/>
    </source>
</evidence>
<reference evidence="11" key="1">
    <citation type="journal article" date="2019" name="Int. J. Syst. Evol. Microbiol.">
        <title>The Global Catalogue of Microorganisms (GCM) 10K type strain sequencing project: providing services to taxonomists for standard genome sequencing and annotation.</title>
        <authorList>
            <consortium name="The Broad Institute Genomics Platform"/>
            <consortium name="The Broad Institute Genome Sequencing Center for Infectious Disease"/>
            <person name="Wu L."/>
            <person name="Ma J."/>
        </authorList>
    </citation>
    <scope>NUCLEOTIDE SEQUENCE [LARGE SCALE GENOMIC DNA]</scope>
    <source>
        <strain evidence="11">CGMCC 1.15407</strain>
    </source>
</reference>
<accession>A0ABQ1V9W6</accession>
<evidence type="ECO:0000256" key="6">
    <source>
        <dbReference type="ARBA" id="ARBA00023237"/>
    </source>
</evidence>
<evidence type="ECO:0000256" key="3">
    <source>
        <dbReference type="ARBA" id="ARBA00022452"/>
    </source>
</evidence>
<dbReference type="NCBIfam" id="TIGR04056">
    <property type="entry name" value="OMP_RagA_SusC"/>
    <property type="match status" value="1"/>
</dbReference>
<dbReference type="InterPro" id="IPR037066">
    <property type="entry name" value="Plug_dom_sf"/>
</dbReference>
<dbReference type="SUPFAM" id="SSF49464">
    <property type="entry name" value="Carboxypeptidase regulatory domain-like"/>
    <property type="match status" value="1"/>
</dbReference>
<dbReference type="Gene3D" id="2.40.170.20">
    <property type="entry name" value="TonB-dependent receptor, beta-barrel domain"/>
    <property type="match status" value="1"/>
</dbReference>
<evidence type="ECO:0000256" key="8">
    <source>
        <dbReference type="SAM" id="SignalP"/>
    </source>
</evidence>
<name>A0ABQ1V9W6_9BACT</name>
<organism evidence="10 11">
    <name type="scientific">Echinicola rosea</name>
    <dbReference type="NCBI Taxonomy" id="1807691"/>
    <lineage>
        <taxon>Bacteria</taxon>
        <taxon>Pseudomonadati</taxon>
        <taxon>Bacteroidota</taxon>
        <taxon>Cytophagia</taxon>
        <taxon>Cytophagales</taxon>
        <taxon>Cyclobacteriaceae</taxon>
        <taxon>Echinicola</taxon>
    </lineage>
</organism>
<dbReference type="Gene3D" id="2.60.40.1120">
    <property type="entry name" value="Carboxypeptidase-like, regulatory domain"/>
    <property type="match status" value="1"/>
</dbReference>
<feature type="domain" description="TonB-dependent receptor plug" evidence="9">
    <location>
        <begin position="137"/>
        <end position="237"/>
    </location>
</feature>
<keyword evidence="8" id="KW-0732">Signal</keyword>
<evidence type="ECO:0000256" key="2">
    <source>
        <dbReference type="ARBA" id="ARBA00022448"/>
    </source>
</evidence>